<keyword evidence="1" id="KW-0732">Signal</keyword>
<dbReference type="AlphaFoldDB" id="A0A482WIA9"/>
<comment type="caution">
    <text evidence="2">The sequence shown here is derived from an EMBL/GenBank/DDBJ whole genome shotgun (WGS) entry which is preliminary data.</text>
</comment>
<name>A0A482WIA9_LAOST</name>
<evidence type="ECO:0008006" key="4">
    <source>
        <dbReference type="Google" id="ProtNLM"/>
    </source>
</evidence>
<protein>
    <recommendedName>
        <fullName evidence="4">Secreted protein</fullName>
    </recommendedName>
</protein>
<evidence type="ECO:0000313" key="2">
    <source>
        <dbReference type="EMBL" id="RZF32911.1"/>
    </source>
</evidence>
<organism evidence="2 3">
    <name type="scientific">Laodelphax striatellus</name>
    <name type="common">Small brown planthopper</name>
    <name type="synonym">Delphax striatella</name>
    <dbReference type="NCBI Taxonomy" id="195883"/>
    <lineage>
        <taxon>Eukaryota</taxon>
        <taxon>Metazoa</taxon>
        <taxon>Ecdysozoa</taxon>
        <taxon>Arthropoda</taxon>
        <taxon>Hexapoda</taxon>
        <taxon>Insecta</taxon>
        <taxon>Pterygota</taxon>
        <taxon>Neoptera</taxon>
        <taxon>Paraneoptera</taxon>
        <taxon>Hemiptera</taxon>
        <taxon>Auchenorrhyncha</taxon>
        <taxon>Fulgoroidea</taxon>
        <taxon>Delphacidae</taxon>
        <taxon>Criomorphinae</taxon>
        <taxon>Laodelphax</taxon>
    </lineage>
</organism>
<sequence>MKSADTILIAILLCFVFEVHQMTWRNDKRYCRFLGAIGLRSWHVEGTEEKEPVKRAPVRMQERPHPIEMQLANPALPCPDPALPGEFCKHRREKTTIRILIQDQNRSQSAEQTFLHVRCNSLSRYIYVSSRRNACTLPPIG</sequence>
<reference evidence="2 3" key="1">
    <citation type="journal article" date="2017" name="Gigascience">
        <title>Genome sequence of the small brown planthopper, Laodelphax striatellus.</title>
        <authorList>
            <person name="Zhu J."/>
            <person name="Jiang F."/>
            <person name="Wang X."/>
            <person name="Yang P."/>
            <person name="Bao Y."/>
            <person name="Zhao W."/>
            <person name="Wang W."/>
            <person name="Lu H."/>
            <person name="Wang Q."/>
            <person name="Cui N."/>
            <person name="Li J."/>
            <person name="Chen X."/>
            <person name="Luo L."/>
            <person name="Yu J."/>
            <person name="Kang L."/>
            <person name="Cui F."/>
        </authorList>
    </citation>
    <scope>NUCLEOTIDE SEQUENCE [LARGE SCALE GENOMIC DNA]</scope>
    <source>
        <strain evidence="2">Lst14</strain>
    </source>
</reference>
<keyword evidence="3" id="KW-1185">Reference proteome</keyword>
<feature type="chain" id="PRO_5019800899" description="Secreted protein" evidence="1">
    <location>
        <begin position="22"/>
        <end position="141"/>
    </location>
</feature>
<accession>A0A482WIA9</accession>
<evidence type="ECO:0000313" key="3">
    <source>
        <dbReference type="Proteomes" id="UP000291343"/>
    </source>
</evidence>
<dbReference type="InParanoid" id="A0A482WIA9"/>
<proteinExistence type="predicted"/>
<gene>
    <name evidence="2" type="ORF">LSTR_LSTR004302</name>
</gene>
<dbReference type="EMBL" id="QKKF02035739">
    <property type="protein sequence ID" value="RZF32911.1"/>
    <property type="molecule type" value="Genomic_DNA"/>
</dbReference>
<feature type="signal peptide" evidence="1">
    <location>
        <begin position="1"/>
        <end position="21"/>
    </location>
</feature>
<dbReference type="Proteomes" id="UP000291343">
    <property type="component" value="Unassembled WGS sequence"/>
</dbReference>
<evidence type="ECO:0000256" key="1">
    <source>
        <dbReference type="SAM" id="SignalP"/>
    </source>
</evidence>